<dbReference type="InterPro" id="IPR013783">
    <property type="entry name" value="Ig-like_fold"/>
</dbReference>
<dbReference type="OrthoDB" id="3389706at2"/>
<name>A0A1A9A4B6_9ACTN</name>
<dbReference type="PATRIC" id="fig|261654.4.peg.5070"/>
<dbReference type="GO" id="GO:0005975">
    <property type="term" value="P:carbohydrate metabolic process"/>
    <property type="evidence" value="ECO:0007669"/>
    <property type="project" value="UniProtKB-ARBA"/>
</dbReference>
<gene>
    <name evidence="2" type="ORF">GA0070611_5002</name>
</gene>
<dbReference type="RefSeq" id="WP_091668980.1">
    <property type="nucleotide sequence ID" value="NZ_LT594323.1"/>
</dbReference>
<accession>A0A1A9A4B6</accession>
<evidence type="ECO:0000313" key="2">
    <source>
        <dbReference type="EMBL" id="SBT51052.1"/>
    </source>
</evidence>
<protein>
    <submittedName>
        <fullName evidence="2">Uncharacterized protein</fullName>
    </submittedName>
</protein>
<feature type="chain" id="PRO_5008383192" evidence="1">
    <location>
        <begin position="31"/>
        <end position="297"/>
    </location>
</feature>
<dbReference type="Proteomes" id="UP000199385">
    <property type="component" value="Chromosome I"/>
</dbReference>
<keyword evidence="3" id="KW-1185">Reference proteome</keyword>
<dbReference type="EMBL" id="LT594323">
    <property type="protein sequence ID" value="SBT51052.1"/>
    <property type="molecule type" value="Genomic_DNA"/>
</dbReference>
<feature type="signal peptide" evidence="1">
    <location>
        <begin position="1"/>
        <end position="30"/>
    </location>
</feature>
<evidence type="ECO:0000313" key="3">
    <source>
        <dbReference type="Proteomes" id="UP000199385"/>
    </source>
</evidence>
<keyword evidence="1" id="KW-0732">Signal</keyword>
<organism evidence="2 3">
    <name type="scientific">Micromonospora auratinigra</name>
    <dbReference type="NCBI Taxonomy" id="261654"/>
    <lineage>
        <taxon>Bacteria</taxon>
        <taxon>Bacillati</taxon>
        <taxon>Actinomycetota</taxon>
        <taxon>Actinomycetes</taxon>
        <taxon>Micromonosporales</taxon>
        <taxon>Micromonosporaceae</taxon>
        <taxon>Micromonospora</taxon>
    </lineage>
</organism>
<dbReference type="AlphaFoldDB" id="A0A1A9A4B6"/>
<proteinExistence type="predicted"/>
<sequence>MTSQRILRTGTTLLCLAAAATLAPTAPALAGPAPRADLRIGLSTTETQLDSYGRAVAVVRATVDNVGAAAADDATISFRLPAGTTIAGETLLRCDYATSVCTGSLGPVPAGGSAEPLRVYLALPMAPAGTVATIDATVSTTAREVTRTNNTAAVRTTYGRYADLSLYPGADTGVWAETDISPDGGPIQPLFTAKNNGTGPAADVRLVVEVPPGFTVTGPPTGDTAWQCDVSATQVACVAGPLDPAATVALTVPMTAPAGNLDDRFSVPARVTTSGVEWRDDNGNDATADYHYVTPQA</sequence>
<dbReference type="Gene3D" id="2.60.40.10">
    <property type="entry name" value="Immunoglobulins"/>
    <property type="match status" value="1"/>
</dbReference>
<reference evidence="3" key="1">
    <citation type="submission" date="2016-06" db="EMBL/GenBank/DDBJ databases">
        <authorList>
            <person name="Varghese N."/>
            <person name="Submissions Spin"/>
        </authorList>
    </citation>
    <scope>NUCLEOTIDE SEQUENCE [LARGE SCALE GENOMIC DNA]</scope>
    <source>
        <strain evidence="3">DSM 44815</strain>
    </source>
</reference>
<evidence type="ECO:0000256" key="1">
    <source>
        <dbReference type="SAM" id="SignalP"/>
    </source>
</evidence>
<dbReference type="STRING" id="261654.GA0070611_5002"/>